<proteinExistence type="predicted"/>
<dbReference type="InterPro" id="IPR037523">
    <property type="entry name" value="VOC_core"/>
</dbReference>
<evidence type="ECO:0000259" key="2">
    <source>
        <dbReference type="PROSITE" id="PS51819"/>
    </source>
</evidence>
<protein>
    <recommendedName>
        <fullName evidence="2">VOC domain-containing protein</fullName>
    </recommendedName>
</protein>
<dbReference type="PANTHER" id="PTHR43048:SF3">
    <property type="entry name" value="METHYLMALONYL-COA EPIMERASE, MITOCHONDRIAL"/>
    <property type="match status" value="1"/>
</dbReference>
<sequence>MSNGSSSKHLFHVFSKNMISKSNATKKLHRNLLISNRRELSSDTNLVIRPFKVLGLQQIAVGSTDQKSMTELWNGILGLNQTGAFQSVKENVDEVIMSLGPDETPYAVEVDLMTPLDELKTPKVHVPPLNHIGLWVDDLPAAVEWMSSKGVRFTPGGIRRGASDHDVTFIHPKANEDFPISGCGVLIELVQAPPNVIAALKK</sequence>
<reference evidence="3" key="1">
    <citation type="submission" date="2021-01" db="EMBL/GenBank/DDBJ databases">
        <authorList>
            <person name="Corre E."/>
            <person name="Pelletier E."/>
            <person name="Niang G."/>
            <person name="Scheremetjew M."/>
            <person name="Finn R."/>
            <person name="Kale V."/>
            <person name="Holt S."/>
            <person name="Cochrane G."/>
            <person name="Meng A."/>
            <person name="Brown T."/>
            <person name="Cohen L."/>
        </authorList>
    </citation>
    <scope>NUCLEOTIDE SEQUENCE</scope>
    <source>
        <strain evidence="3">CCMP1452</strain>
    </source>
</reference>
<evidence type="ECO:0000256" key="1">
    <source>
        <dbReference type="ARBA" id="ARBA00022723"/>
    </source>
</evidence>
<organism evidence="3">
    <name type="scientific">Eucampia antarctica</name>
    <dbReference type="NCBI Taxonomy" id="49252"/>
    <lineage>
        <taxon>Eukaryota</taxon>
        <taxon>Sar</taxon>
        <taxon>Stramenopiles</taxon>
        <taxon>Ochrophyta</taxon>
        <taxon>Bacillariophyta</taxon>
        <taxon>Mediophyceae</taxon>
        <taxon>Biddulphiophycidae</taxon>
        <taxon>Hemiaulales</taxon>
        <taxon>Hemiaulaceae</taxon>
        <taxon>Eucampia</taxon>
    </lineage>
</organism>
<dbReference type="EMBL" id="HBHI01000986">
    <property type="protein sequence ID" value="CAD9656633.1"/>
    <property type="molecule type" value="Transcribed_RNA"/>
</dbReference>
<dbReference type="InterPro" id="IPR051785">
    <property type="entry name" value="MMCE/EMCE_epimerase"/>
</dbReference>
<dbReference type="PANTHER" id="PTHR43048">
    <property type="entry name" value="METHYLMALONYL-COA EPIMERASE"/>
    <property type="match status" value="1"/>
</dbReference>
<dbReference type="GO" id="GO:0005739">
    <property type="term" value="C:mitochondrion"/>
    <property type="evidence" value="ECO:0007669"/>
    <property type="project" value="TreeGrafter"/>
</dbReference>
<dbReference type="SUPFAM" id="SSF54593">
    <property type="entry name" value="Glyoxalase/Bleomycin resistance protein/Dihydroxybiphenyl dioxygenase"/>
    <property type="match status" value="1"/>
</dbReference>
<feature type="domain" description="VOC" evidence="2">
    <location>
        <begin position="55"/>
        <end position="192"/>
    </location>
</feature>
<dbReference type="Gene3D" id="3.10.180.10">
    <property type="entry name" value="2,3-Dihydroxybiphenyl 1,2-Dioxygenase, domain 1"/>
    <property type="match status" value="1"/>
</dbReference>
<gene>
    <name evidence="3" type="ORF">EANT1437_LOCUS432</name>
</gene>
<dbReference type="Pfam" id="PF13669">
    <property type="entry name" value="Glyoxalase_4"/>
    <property type="match status" value="1"/>
</dbReference>
<accession>A0A7S2QZU3</accession>
<keyword evidence="1" id="KW-0479">Metal-binding</keyword>
<dbReference type="GO" id="GO:0046872">
    <property type="term" value="F:metal ion binding"/>
    <property type="evidence" value="ECO:0007669"/>
    <property type="project" value="UniProtKB-KW"/>
</dbReference>
<name>A0A7S2QZU3_9STRA</name>
<dbReference type="AlphaFoldDB" id="A0A7S2QZU3"/>
<evidence type="ECO:0000313" key="3">
    <source>
        <dbReference type="EMBL" id="CAD9656633.1"/>
    </source>
</evidence>
<dbReference type="InterPro" id="IPR029068">
    <property type="entry name" value="Glyas_Bleomycin-R_OHBP_Dase"/>
</dbReference>
<dbReference type="PROSITE" id="PS51819">
    <property type="entry name" value="VOC"/>
    <property type="match status" value="1"/>
</dbReference>
<dbReference type="GO" id="GO:0004493">
    <property type="term" value="F:methylmalonyl-CoA epimerase activity"/>
    <property type="evidence" value="ECO:0007669"/>
    <property type="project" value="TreeGrafter"/>
</dbReference>
<dbReference type="GO" id="GO:0046491">
    <property type="term" value="P:L-methylmalonyl-CoA metabolic process"/>
    <property type="evidence" value="ECO:0007669"/>
    <property type="project" value="TreeGrafter"/>
</dbReference>